<dbReference type="OrthoDB" id="396942at2"/>
<dbReference type="Pfam" id="PF03382">
    <property type="entry name" value="DUF285"/>
    <property type="match status" value="1"/>
</dbReference>
<dbReference type="RefSeq" id="WP_004024404.1">
    <property type="nucleotide sequence ID" value="NZ_AJPR01000011.1"/>
</dbReference>
<gene>
    <name evidence="9" type="ORF">MAGb_6920</name>
</gene>
<keyword evidence="4" id="KW-0677">Repeat</keyword>
<evidence type="ECO:0000256" key="7">
    <source>
        <dbReference type="ARBA" id="ARBA00023288"/>
    </source>
</evidence>
<dbReference type="InterPro" id="IPR005046">
    <property type="entry name" value="DUF285"/>
</dbReference>
<comment type="subcellular location">
    <subcellularLocation>
        <location evidence="1">Cell membrane</location>
        <topology evidence="1">Lipid-anchor</topology>
    </subcellularLocation>
</comment>
<evidence type="ECO:0000313" key="9">
    <source>
        <dbReference type="EMBL" id="EIN15050.1"/>
    </source>
</evidence>
<dbReference type="PATRIC" id="fig|1110504.5.peg.672"/>
<feature type="chain" id="PRO_5003702710" description="Lipoprotein" evidence="8">
    <location>
        <begin position="17"/>
        <end position="301"/>
    </location>
</feature>
<sequence length="301" mass="33802">MKKIKFLLTSSATSLAAIPFIAAKCGFTEDSKKPTETPAENPALAKVKEAWNNNIKDKISSAKNYTMILTMLKDSVADESLKESISLFNADEARKRPVKEQEGQKIMFKVGSDKIDLELGKVVAGMQKTIYVDKDGKNQETDAQDLSTVDGAKEATKIVQIGYYDDGKTIRVAQMPKTVTEVPTELPKEITNLHKMFLESKEFNQDISSWDLSGVYNTSLMFYKAEKFNQDITKWNTENVTNMRSKFYGTKAFDQDLSKLNVSSVKDAVDFAKASKIEGTENKKPKFKEGTLLVRENKEQK</sequence>
<keyword evidence="2" id="KW-1003">Cell membrane</keyword>
<dbReference type="EMBL" id="AJPR01000011">
    <property type="protein sequence ID" value="EIN15050.1"/>
    <property type="molecule type" value="Genomic_DNA"/>
</dbReference>
<dbReference type="InterPro" id="IPR011889">
    <property type="entry name" value="Liste_lipo_26"/>
</dbReference>
<evidence type="ECO:0000256" key="8">
    <source>
        <dbReference type="SAM" id="SignalP"/>
    </source>
</evidence>
<comment type="caution">
    <text evidence="9">The sequence shown here is derived from an EMBL/GenBank/DDBJ whole genome shotgun (WGS) entry which is preliminary data.</text>
</comment>
<evidence type="ECO:0000256" key="5">
    <source>
        <dbReference type="ARBA" id="ARBA00023136"/>
    </source>
</evidence>
<keyword evidence="3 8" id="KW-0732">Signal</keyword>
<evidence type="ECO:0000256" key="3">
    <source>
        <dbReference type="ARBA" id="ARBA00022729"/>
    </source>
</evidence>
<evidence type="ECO:0008006" key="11">
    <source>
        <dbReference type="Google" id="ProtNLM"/>
    </source>
</evidence>
<dbReference type="GO" id="GO:0005886">
    <property type="term" value="C:plasma membrane"/>
    <property type="evidence" value="ECO:0007669"/>
    <property type="project" value="UniProtKB-SubCell"/>
</dbReference>
<evidence type="ECO:0000256" key="1">
    <source>
        <dbReference type="ARBA" id="ARBA00004193"/>
    </source>
</evidence>
<name>I5D5U1_MYCAA</name>
<dbReference type="STRING" id="1110504.MAGb_6920"/>
<dbReference type="AlphaFoldDB" id="I5D5U1"/>
<dbReference type="InterPro" id="IPR049890">
    <property type="entry name" value="VlpA-F-like_signal"/>
</dbReference>
<dbReference type="Proteomes" id="UP000003181">
    <property type="component" value="Unassembled WGS sequence"/>
</dbReference>
<keyword evidence="6" id="KW-0564">Palmitate</keyword>
<dbReference type="NCBIfam" id="NF033817">
    <property type="entry name" value="Mplas_variab_LP"/>
    <property type="match status" value="1"/>
</dbReference>
<dbReference type="NCBIfam" id="TIGR02167">
    <property type="entry name" value="Liste_lipo_26"/>
    <property type="match status" value="1"/>
</dbReference>
<keyword evidence="7" id="KW-0449">Lipoprotein</keyword>
<proteinExistence type="predicted"/>
<evidence type="ECO:0000256" key="6">
    <source>
        <dbReference type="ARBA" id="ARBA00023139"/>
    </source>
</evidence>
<evidence type="ECO:0000256" key="2">
    <source>
        <dbReference type="ARBA" id="ARBA00022475"/>
    </source>
</evidence>
<organism evidence="9 10">
    <name type="scientific">Mycoplasmopsis agalactiae 14628</name>
    <dbReference type="NCBI Taxonomy" id="1110504"/>
    <lineage>
        <taxon>Bacteria</taxon>
        <taxon>Bacillati</taxon>
        <taxon>Mycoplasmatota</taxon>
        <taxon>Mycoplasmoidales</taxon>
        <taxon>Metamycoplasmataceae</taxon>
        <taxon>Mycoplasmopsis</taxon>
    </lineage>
</organism>
<reference evidence="9 10" key="1">
    <citation type="journal article" date="2012" name="Appl. Environ. Microbiol.">
        <title>Emergence of Atypical Mycoplasma agalactiae Strains Harboring a New Prophage and Associated with an Alpine Wild Ungulate Mortality Episode.</title>
        <authorList>
            <person name="Tardy F."/>
            <person name="Baranowski E."/>
            <person name="Nouvel L.X."/>
            <person name="Mick V."/>
            <person name="Manso-Silvan L."/>
            <person name="Thiaucourt F."/>
            <person name="Thebault P."/>
            <person name="Breton M."/>
            <person name="Sirand-Pugnet P."/>
            <person name="Blanchard A."/>
            <person name="Garnier A."/>
            <person name="Gibert P."/>
            <person name="Game Y."/>
            <person name="Poumarat F."/>
            <person name="Citti C."/>
        </authorList>
    </citation>
    <scope>NUCLEOTIDE SEQUENCE [LARGE SCALE GENOMIC DNA]</scope>
    <source>
        <strain evidence="9 10">14628</strain>
    </source>
</reference>
<accession>I5D5U1</accession>
<evidence type="ECO:0000256" key="4">
    <source>
        <dbReference type="ARBA" id="ARBA00022737"/>
    </source>
</evidence>
<keyword evidence="5" id="KW-0472">Membrane</keyword>
<protein>
    <recommendedName>
        <fullName evidence="11">Lipoprotein</fullName>
    </recommendedName>
</protein>
<evidence type="ECO:0000313" key="10">
    <source>
        <dbReference type="Proteomes" id="UP000003181"/>
    </source>
</evidence>
<feature type="signal peptide" evidence="8">
    <location>
        <begin position="1"/>
        <end position="16"/>
    </location>
</feature>